<protein>
    <recommendedName>
        <fullName evidence="4">Porin family protein</fullName>
    </recommendedName>
</protein>
<keyword evidence="1" id="KW-0732">Signal</keyword>
<evidence type="ECO:0000313" key="3">
    <source>
        <dbReference type="Proteomes" id="UP000295814"/>
    </source>
</evidence>
<reference evidence="2 3" key="1">
    <citation type="submission" date="2019-03" db="EMBL/GenBank/DDBJ databases">
        <authorList>
            <person name="Zhong Y.L."/>
        </authorList>
    </citation>
    <scope>NUCLEOTIDE SEQUENCE [LARGE SCALE GENOMIC DNA]</scope>
    <source>
        <strain evidence="2 3">W255</strain>
    </source>
</reference>
<feature type="signal peptide" evidence="1">
    <location>
        <begin position="1"/>
        <end position="20"/>
    </location>
</feature>
<organism evidence="2 3">
    <name type="scientific">Seonamhaeicola sediminis</name>
    <dbReference type="NCBI Taxonomy" id="2528206"/>
    <lineage>
        <taxon>Bacteria</taxon>
        <taxon>Pseudomonadati</taxon>
        <taxon>Bacteroidota</taxon>
        <taxon>Flavobacteriia</taxon>
        <taxon>Flavobacteriales</taxon>
        <taxon>Flavobacteriaceae</taxon>
    </lineage>
</organism>
<dbReference type="OrthoDB" id="1411114at2"/>
<name>A0A562YJ39_9FLAO</name>
<evidence type="ECO:0008006" key="4">
    <source>
        <dbReference type="Google" id="ProtNLM"/>
    </source>
</evidence>
<evidence type="ECO:0000256" key="1">
    <source>
        <dbReference type="SAM" id="SignalP"/>
    </source>
</evidence>
<evidence type="ECO:0000313" key="2">
    <source>
        <dbReference type="EMBL" id="TWO34741.1"/>
    </source>
</evidence>
<dbReference type="RefSeq" id="WP_133354240.1">
    <property type="nucleotide sequence ID" value="NZ_SMZJ02000001.1"/>
</dbReference>
<sequence length="289" mass="33025">MKNFFLLLLFSITYISIITAQEQITINNKTLFVKIEVEGKIDLLSHRTKDSLRLFVRSTNNTLHELKNTKNNDNSFNNEYKTVLGKLTKDSSMSLEDVGFGRYSIKQFIKAYNSNGTRRYTYTDEKVTAQTRLGVFAGLSNHPFMENINNTKAPFFSVELEVFEKKPLPLQSGFFNISHALESNDYKFVSTVLALGHRFRFINKETFNLYTNLNAATYTFSKQTIEVNDRSINEKNSAFRVPFSFGIGSDIKVSENSFISLIYNELFAVFASNSDNFPVNIAAGYKLNL</sequence>
<dbReference type="AlphaFoldDB" id="A0A562YJ39"/>
<proteinExistence type="predicted"/>
<feature type="chain" id="PRO_5022823182" description="Porin family protein" evidence="1">
    <location>
        <begin position="21"/>
        <end position="289"/>
    </location>
</feature>
<keyword evidence="3" id="KW-1185">Reference proteome</keyword>
<gene>
    <name evidence="2" type="ORF">E1J38_002465</name>
</gene>
<comment type="caution">
    <text evidence="2">The sequence shown here is derived from an EMBL/GenBank/DDBJ whole genome shotgun (WGS) entry which is preliminary data.</text>
</comment>
<dbReference type="Proteomes" id="UP000295814">
    <property type="component" value="Unassembled WGS sequence"/>
</dbReference>
<dbReference type="EMBL" id="SMZJ02000001">
    <property type="protein sequence ID" value="TWO34741.1"/>
    <property type="molecule type" value="Genomic_DNA"/>
</dbReference>
<accession>A0A562YJ39</accession>
<reference evidence="2 3" key="2">
    <citation type="submission" date="2019-07" db="EMBL/GenBank/DDBJ databases">
        <title>Seonamhaeicola sp. W255 draft genome.</title>
        <authorList>
            <person name="Zhang X.-Y."/>
            <person name="Zhang R."/>
            <person name="Zhong Y.-L."/>
            <person name="Du Z.-J."/>
        </authorList>
    </citation>
    <scope>NUCLEOTIDE SEQUENCE [LARGE SCALE GENOMIC DNA]</scope>
    <source>
        <strain evidence="2 3">W255</strain>
    </source>
</reference>